<dbReference type="GO" id="GO:0046983">
    <property type="term" value="F:protein dimerization activity"/>
    <property type="evidence" value="ECO:0007669"/>
    <property type="project" value="InterPro"/>
</dbReference>
<name>A0A8J2LEF9_9HEXA</name>
<dbReference type="AlphaFoldDB" id="A0A8J2LEF9"/>
<organism evidence="14 15">
    <name type="scientific">Allacma fusca</name>
    <dbReference type="NCBI Taxonomy" id="39272"/>
    <lineage>
        <taxon>Eukaryota</taxon>
        <taxon>Metazoa</taxon>
        <taxon>Ecdysozoa</taxon>
        <taxon>Arthropoda</taxon>
        <taxon>Hexapoda</taxon>
        <taxon>Collembola</taxon>
        <taxon>Symphypleona</taxon>
        <taxon>Sminthuridae</taxon>
        <taxon>Allacma</taxon>
    </lineage>
</organism>
<dbReference type="InterPro" id="IPR011598">
    <property type="entry name" value="bHLH_dom"/>
</dbReference>
<evidence type="ECO:0000313" key="14">
    <source>
        <dbReference type="EMBL" id="CAG7830171.1"/>
    </source>
</evidence>
<gene>
    <name evidence="14" type="ORF">AFUS01_LOCUS39995</name>
</gene>
<evidence type="ECO:0000256" key="8">
    <source>
        <dbReference type="ARBA" id="ARBA00062701"/>
    </source>
</evidence>
<dbReference type="FunFam" id="4.10.280.10:FF:000034">
    <property type="entry name" value="MAX network transcriptional repressor"/>
    <property type="match status" value="1"/>
</dbReference>
<keyword evidence="15" id="KW-1185">Reference proteome</keyword>
<keyword evidence="4" id="KW-0238">DNA-binding</keyword>
<accession>A0A8J2LEF9</accession>
<dbReference type="Pfam" id="PF00010">
    <property type="entry name" value="HLH"/>
    <property type="match status" value="1"/>
</dbReference>
<comment type="subunit">
    <text evidence="8">Efficient DNA binding requires dimerization with another bHLH protein. Binds DNA as a homodimer or a heterodimer with MAX.</text>
</comment>
<evidence type="ECO:0000256" key="10">
    <source>
        <dbReference type="ARBA" id="ARBA00083368"/>
    </source>
</evidence>
<evidence type="ECO:0000256" key="4">
    <source>
        <dbReference type="ARBA" id="ARBA00023125"/>
    </source>
</evidence>
<evidence type="ECO:0000256" key="1">
    <source>
        <dbReference type="ARBA" id="ARBA00004123"/>
    </source>
</evidence>
<reference evidence="14" key="1">
    <citation type="submission" date="2021-06" db="EMBL/GenBank/DDBJ databases">
        <authorList>
            <person name="Hodson N. C."/>
            <person name="Mongue J. A."/>
            <person name="Jaron S. K."/>
        </authorList>
    </citation>
    <scope>NUCLEOTIDE SEQUENCE</scope>
</reference>
<dbReference type="GO" id="GO:0000978">
    <property type="term" value="F:RNA polymerase II cis-regulatory region sequence-specific DNA binding"/>
    <property type="evidence" value="ECO:0007669"/>
    <property type="project" value="TreeGrafter"/>
</dbReference>
<comment type="caution">
    <text evidence="14">The sequence shown here is derived from an EMBL/GenBank/DDBJ whole genome shotgun (WGS) entry which is preliminary data.</text>
</comment>
<evidence type="ECO:0000256" key="11">
    <source>
        <dbReference type="SAM" id="Coils"/>
    </source>
</evidence>
<comment type="subcellular location">
    <subcellularLocation>
        <location evidence="1">Nucleus</location>
    </subcellularLocation>
</comment>
<keyword evidence="11" id="KW-0175">Coiled coil</keyword>
<feature type="compositionally biased region" description="Basic and acidic residues" evidence="12">
    <location>
        <begin position="383"/>
        <end position="404"/>
    </location>
</feature>
<comment type="function">
    <text evidence="7">Binds DNA as a heterodimer with MAX and represses transcription. Binds to the canonical E box sequence 5'-CACGTG-3' and, with higher affinity, to 5'-CACGCG-3'.</text>
</comment>
<dbReference type="EMBL" id="CAJVCH010554654">
    <property type="protein sequence ID" value="CAG7830171.1"/>
    <property type="molecule type" value="Genomic_DNA"/>
</dbReference>
<dbReference type="Proteomes" id="UP000708208">
    <property type="component" value="Unassembled WGS sequence"/>
</dbReference>
<feature type="region of interest" description="Disordered" evidence="12">
    <location>
        <begin position="234"/>
        <end position="262"/>
    </location>
</feature>
<keyword evidence="2" id="KW-0678">Repressor</keyword>
<dbReference type="SMART" id="SM00353">
    <property type="entry name" value="HLH"/>
    <property type="match status" value="1"/>
</dbReference>
<dbReference type="PROSITE" id="PS50888">
    <property type="entry name" value="BHLH"/>
    <property type="match status" value="1"/>
</dbReference>
<dbReference type="PANTHER" id="PTHR11969">
    <property type="entry name" value="MAX DIMERIZATION, MAD"/>
    <property type="match status" value="1"/>
</dbReference>
<evidence type="ECO:0000256" key="12">
    <source>
        <dbReference type="SAM" id="MobiDB-lite"/>
    </source>
</evidence>
<dbReference type="OrthoDB" id="419455at2759"/>
<evidence type="ECO:0000256" key="7">
    <source>
        <dbReference type="ARBA" id="ARBA00057176"/>
    </source>
</evidence>
<evidence type="ECO:0000256" key="3">
    <source>
        <dbReference type="ARBA" id="ARBA00023015"/>
    </source>
</evidence>
<sequence length="520" mass="58103">MSGVLRDSGLRRMRLNRNHLKYSIYSLNSLKRIGPSYLLSVKCFHRNNYIPEILLIIFSFQQHRSYRATRTINTEDSWMSLVGVSPITSRCPLLYRPRGQLSSLLVVGLRREHGQTGIIISSVGWPMMGLETLLEAAKYLEYKAEVEARGEKGFPDLPNNSSSSVILPPPSQNGFVNHHGLVQNGIHFVSPPHFKNHPASASTILPRVPESVNGFKISDHSYRRINHVNQSPTFDVNGGTNRVNKNNNNTSLSNRNSGTREVHNKLEKNRRAHLKECFELLKSQLPAFEDRKISNLAILRSSLRHIQTLKRKEREYEHEMERLAREKISLQQRLSTLKKDMLSKWDHLDWQAMVPEELDVEVEGSNVVKAEAGSVDMPVSNHRSSDSDSRSPVSDLHKMSKSDVELEDSGDSQHPVSLTVNNCHIGKKLTVNKIFGQINGVNGISGTGPISLVTTTKLSSSPLAAITVEKTANSPIGGASYVNMVNNSGKGFSVLSNTTLLGSNSKLEMGQYYDEDKMCK</sequence>
<dbReference type="GO" id="GO:0005634">
    <property type="term" value="C:nucleus"/>
    <property type="evidence" value="ECO:0007669"/>
    <property type="project" value="UniProtKB-SubCell"/>
</dbReference>
<dbReference type="CDD" id="cd11402">
    <property type="entry name" value="bHLHzip_Mnt"/>
    <property type="match status" value="1"/>
</dbReference>
<evidence type="ECO:0000256" key="9">
    <source>
        <dbReference type="ARBA" id="ARBA00070444"/>
    </source>
</evidence>
<evidence type="ECO:0000256" key="6">
    <source>
        <dbReference type="ARBA" id="ARBA00023242"/>
    </source>
</evidence>
<keyword evidence="6" id="KW-0539">Nucleus</keyword>
<dbReference type="PANTHER" id="PTHR11969:SF99">
    <property type="entry name" value="MAX-BINDING PROTEIN MNT"/>
    <property type="match status" value="1"/>
</dbReference>
<feature type="region of interest" description="Disordered" evidence="12">
    <location>
        <begin position="371"/>
        <end position="415"/>
    </location>
</feature>
<evidence type="ECO:0000313" key="15">
    <source>
        <dbReference type="Proteomes" id="UP000708208"/>
    </source>
</evidence>
<keyword evidence="5" id="KW-0804">Transcription</keyword>
<evidence type="ECO:0000256" key="5">
    <source>
        <dbReference type="ARBA" id="ARBA00023163"/>
    </source>
</evidence>
<evidence type="ECO:0000259" key="13">
    <source>
        <dbReference type="PROSITE" id="PS50888"/>
    </source>
</evidence>
<protein>
    <recommendedName>
        <fullName evidence="9">Max-binding protein MNT</fullName>
    </recommendedName>
    <alternativeName>
        <fullName evidence="10">Myc antagonist MNT</fullName>
    </alternativeName>
</protein>
<feature type="coiled-coil region" evidence="11">
    <location>
        <begin position="306"/>
        <end position="340"/>
    </location>
</feature>
<proteinExistence type="predicted"/>
<dbReference type="GO" id="GO:0000981">
    <property type="term" value="F:DNA-binding transcription factor activity, RNA polymerase II-specific"/>
    <property type="evidence" value="ECO:0007669"/>
    <property type="project" value="TreeGrafter"/>
</dbReference>
<feature type="domain" description="BHLH" evidence="13">
    <location>
        <begin position="258"/>
        <end position="309"/>
    </location>
</feature>
<keyword evidence="3" id="KW-0805">Transcription regulation</keyword>
<feature type="compositionally biased region" description="Low complexity" evidence="12">
    <location>
        <begin position="237"/>
        <end position="257"/>
    </location>
</feature>
<evidence type="ECO:0000256" key="2">
    <source>
        <dbReference type="ARBA" id="ARBA00022491"/>
    </source>
</evidence>